<comment type="subcellular location">
    <subcellularLocation>
        <location evidence="1 6">Nucleus</location>
        <location evidence="1 6">Nucleolus</location>
    </subcellularLocation>
</comment>
<feature type="region of interest" description="Disordered" evidence="7">
    <location>
        <begin position="618"/>
        <end position="674"/>
    </location>
</feature>
<dbReference type="PANTHER" id="PTHR12728">
    <property type="entry name" value="BRIX DOMAIN CONTAINING PROTEIN"/>
    <property type="match status" value="1"/>
</dbReference>
<dbReference type="CDD" id="cd01650">
    <property type="entry name" value="RT_nLTR_like"/>
    <property type="match status" value="1"/>
</dbReference>
<comment type="caution">
    <text evidence="10">The sequence shown here is derived from an EMBL/GenBank/DDBJ whole genome shotgun (WGS) entry which is preliminary data.</text>
</comment>
<evidence type="ECO:0000256" key="6">
    <source>
        <dbReference type="RuleBase" id="RU367086"/>
    </source>
</evidence>
<reference evidence="10 11" key="1">
    <citation type="journal article" date="2022" name="Allergy">
        <title>Genome assembly and annotation of Periplaneta americana reveal a comprehensive cockroach allergen profile.</title>
        <authorList>
            <person name="Wang L."/>
            <person name="Xiong Q."/>
            <person name="Saelim N."/>
            <person name="Wang L."/>
            <person name="Nong W."/>
            <person name="Wan A.T."/>
            <person name="Shi M."/>
            <person name="Liu X."/>
            <person name="Cao Q."/>
            <person name="Hui J.H.L."/>
            <person name="Sookrung N."/>
            <person name="Leung T.F."/>
            <person name="Tungtrongchitr A."/>
            <person name="Tsui S.K.W."/>
        </authorList>
    </citation>
    <scope>NUCLEOTIDE SEQUENCE [LARGE SCALE GENOMIC DNA]</scope>
    <source>
        <strain evidence="10">PWHHKU_190912</strain>
    </source>
</reference>
<dbReference type="SUPFAM" id="SSF56672">
    <property type="entry name" value="DNA/RNA polymerases"/>
    <property type="match status" value="1"/>
</dbReference>
<evidence type="ECO:0000256" key="7">
    <source>
        <dbReference type="SAM" id="MobiDB-lite"/>
    </source>
</evidence>
<feature type="domain" description="Brix" evidence="8">
    <location>
        <begin position="388"/>
        <end position="592"/>
    </location>
</feature>
<evidence type="ECO:0000259" key="8">
    <source>
        <dbReference type="PROSITE" id="PS50833"/>
    </source>
</evidence>
<dbReference type="Proteomes" id="UP001148838">
    <property type="component" value="Unassembled WGS sequence"/>
</dbReference>
<evidence type="ECO:0000259" key="9">
    <source>
        <dbReference type="PROSITE" id="PS50878"/>
    </source>
</evidence>
<dbReference type="InterPro" id="IPR039770">
    <property type="entry name" value="Rpf2"/>
</dbReference>
<dbReference type="SUPFAM" id="SSF52954">
    <property type="entry name" value="Class II aaRS ABD-related"/>
    <property type="match status" value="1"/>
</dbReference>
<dbReference type="EMBL" id="JAJSOF020000009">
    <property type="protein sequence ID" value="KAJ4446894.1"/>
    <property type="molecule type" value="Genomic_DNA"/>
</dbReference>
<feature type="domain" description="Reverse transcriptase" evidence="9">
    <location>
        <begin position="121"/>
        <end position="392"/>
    </location>
</feature>
<proteinExistence type="inferred from homology"/>
<dbReference type="PANTHER" id="PTHR12728:SF0">
    <property type="entry name" value="RIBOSOME PRODUCTION FACTOR 2 HOMOLOG"/>
    <property type="match status" value="1"/>
</dbReference>
<evidence type="ECO:0000256" key="4">
    <source>
        <dbReference type="ARBA" id="ARBA00023242"/>
    </source>
</evidence>
<evidence type="ECO:0000313" key="11">
    <source>
        <dbReference type="Proteomes" id="UP001148838"/>
    </source>
</evidence>
<dbReference type="PROSITE" id="PS50878">
    <property type="entry name" value="RT_POL"/>
    <property type="match status" value="1"/>
</dbReference>
<dbReference type="InterPro" id="IPR043502">
    <property type="entry name" value="DNA/RNA_pol_sf"/>
</dbReference>
<evidence type="ECO:0000256" key="1">
    <source>
        <dbReference type="ARBA" id="ARBA00004604"/>
    </source>
</evidence>
<organism evidence="10 11">
    <name type="scientific">Periplaneta americana</name>
    <name type="common">American cockroach</name>
    <name type="synonym">Blatta americana</name>
    <dbReference type="NCBI Taxonomy" id="6978"/>
    <lineage>
        <taxon>Eukaryota</taxon>
        <taxon>Metazoa</taxon>
        <taxon>Ecdysozoa</taxon>
        <taxon>Arthropoda</taxon>
        <taxon>Hexapoda</taxon>
        <taxon>Insecta</taxon>
        <taxon>Pterygota</taxon>
        <taxon>Neoptera</taxon>
        <taxon>Polyneoptera</taxon>
        <taxon>Dictyoptera</taxon>
        <taxon>Blattodea</taxon>
        <taxon>Blattoidea</taxon>
        <taxon>Blattidae</taxon>
        <taxon>Blattinae</taxon>
        <taxon>Periplaneta</taxon>
    </lineage>
</organism>
<dbReference type="SMART" id="SM00879">
    <property type="entry name" value="Brix"/>
    <property type="match status" value="1"/>
</dbReference>
<evidence type="ECO:0000256" key="5">
    <source>
        <dbReference type="ARBA" id="ARBA00030889"/>
    </source>
</evidence>
<accession>A0ABQ8TKB1</accession>
<evidence type="ECO:0000256" key="2">
    <source>
        <dbReference type="ARBA" id="ARBA00010782"/>
    </source>
</evidence>
<name>A0ABQ8TKB1_PERAM</name>
<keyword evidence="11" id="KW-1185">Reference proteome</keyword>
<sequence>MVSRETLRRYATRRSETNTNGAEFDSRVGVVGGRKRIAIIASHNVLIMLSRSMTFVFRKKSILSLLRTTHNSDPVTDFDFNYELRTVVVFRYTLTKQDTVLPDSVPPTRDKFYFTDVTPIDFLNHFNFPKIWKQAFVLPLPKVKVPTDRNDYRPISILPAISKALERIVHRQITNYMNEHKLFDEYQSGFRAGHNTSTALLKVTEDIREAIDSNKVTILTLLDLSKAFNSVHFDLLTHKLRTMYLSETAVNWFESYLRERQQCVVSGNRNSSWLDITSGIPQGSVLGPLLFTIYVNDITSLVRHCNYHLYADDLQCYISSRLDRVNDAIDKLNEDIDSIVTWTKKLRLKINPGKTQAIILGHKRQTDAVKHLDISPVKTLAFPYFDYADILLTDLSSDNKMKLQRAHNLCYDLKKPQGKMLNKSNDILPFEDITPIEEFSRKNDASMFIFASHNKKRPNNLILGRMYDGHILDMIELGIEHYKPMKDFKTQKVTLGIKPCLLFAGELFEHNHEYSRTKNLLVDMFQREKVEAVRLQGLEHVLMFTAAEDKIYFRSYRIQLKKSGSRTPRIELEEIGPSIDFKLRRTKISSDDLFKLARKKPKELKVKKVKNISKDSFGTQHGRIHIPKQNIGRLQTRKMKGLKKTATEKREQRKRKSEGSAAEIPDGNVKKMKT</sequence>
<dbReference type="InterPro" id="IPR007109">
    <property type="entry name" value="Brix"/>
</dbReference>
<protein>
    <recommendedName>
        <fullName evidence="3 6">Ribosome production factor 2 homolog</fullName>
    </recommendedName>
    <alternativeName>
        <fullName evidence="5 6">Ribosome biogenesis protein RPF2 homolog</fullName>
    </alternativeName>
</protein>
<comment type="similarity">
    <text evidence="2 6">Belongs to the RPF2 family.</text>
</comment>
<evidence type="ECO:0000256" key="3">
    <source>
        <dbReference type="ARBA" id="ARBA00020387"/>
    </source>
</evidence>
<dbReference type="PROSITE" id="PS50833">
    <property type="entry name" value="BRIX"/>
    <property type="match status" value="1"/>
</dbReference>
<keyword evidence="4 6" id="KW-0539">Nucleus</keyword>
<dbReference type="Pfam" id="PF04427">
    <property type="entry name" value="Brix"/>
    <property type="match status" value="1"/>
</dbReference>
<gene>
    <name evidence="10" type="ORF">ANN_13595</name>
</gene>
<evidence type="ECO:0000313" key="10">
    <source>
        <dbReference type="EMBL" id="KAJ4446894.1"/>
    </source>
</evidence>
<dbReference type="InterPro" id="IPR000477">
    <property type="entry name" value="RT_dom"/>
</dbReference>
<dbReference type="Pfam" id="PF00078">
    <property type="entry name" value="RVT_1"/>
    <property type="match status" value="1"/>
</dbReference>